<feature type="domain" description="RRM" evidence="10">
    <location>
        <begin position="6"/>
        <end position="79"/>
    </location>
</feature>
<proteinExistence type="inferred from homology"/>
<reference evidence="11" key="1">
    <citation type="journal article" name="BMC Genomics">
        <title>Long-read sequencing and de novo genome assembly of marine medaka (Oryzias melastigma).</title>
        <authorList>
            <person name="Liang P."/>
            <person name="Saqib H.S.A."/>
            <person name="Ni X."/>
            <person name="Shen Y."/>
        </authorList>
    </citation>
    <scope>NUCLEOTIDE SEQUENCE</scope>
    <source>
        <strain evidence="11">Bigg-433</strain>
    </source>
</reference>
<feature type="repeat" description="ARM" evidence="8">
    <location>
        <begin position="904"/>
        <end position="937"/>
    </location>
</feature>
<comment type="caution">
    <text evidence="11">The sequence shown here is derived from an EMBL/GenBank/DDBJ whole genome shotgun (WGS) entry which is preliminary data.</text>
</comment>
<keyword evidence="4 7" id="KW-0694">RNA-binding</keyword>
<dbReference type="InterPro" id="IPR016024">
    <property type="entry name" value="ARM-type_fold"/>
</dbReference>
<evidence type="ECO:0000256" key="1">
    <source>
        <dbReference type="ARBA" id="ARBA00004282"/>
    </source>
</evidence>
<dbReference type="SUPFAM" id="SSF48371">
    <property type="entry name" value="ARM repeat"/>
    <property type="match status" value="1"/>
</dbReference>
<feature type="compositionally biased region" description="Polar residues" evidence="9">
    <location>
        <begin position="1341"/>
        <end position="1355"/>
    </location>
</feature>
<dbReference type="Pfam" id="PF00514">
    <property type="entry name" value="Arm"/>
    <property type="match status" value="3"/>
</dbReference>
<feature type="compositionally biased region" description="Basic and acidic residues" evidence="9">
    <location>
        <begin position="382"/>
        <end position="391"/>
    </location>
</feature>
<evidence type="ECO:0000256" key="7">
    <source>
        <dbReference type="PROSITE-ProRule" id="PRU00176"/>
    </source>
</evidence>
<sequence length="1368" mass="151166">MTGHPNKLFVGGLSANTDDDGLRQHFERFGELIDHVVIKHKVQSRSRCFGFVTYAKPEQADAAMAARPHTVDGTAVEGNHDSGNGFNDNEGYSGSHTVNVNTTEVKQAYEKPQFMEMMPDFMITGDTAAHTHVAIVVMKILLEAGMSTTATDSATLAMAQTMVILAAKALLLTPWAGRPSGPHEPTQVLDLLTALSGPWALTKTNCPSCKGGGIPLGHVISSSNLQPAANGLWPLQTPALPFSPYKFNMISTGDVHSGLRKLESLLRVIRYPEDVDYNKLSKGDPSAFLPIVSFTLTTFSPPFAEQLLTAGFELIGKTDLRFTDTLYKLLRDIFHYKPVLTKQQFFQLGFSQRKISFICDIITLVLQKHNQLKKPKVRRPVSHSDVREESHTANPDARSISTEPFIVNLPETQSSPTTMVSSAEEFPSRTPHSDEDSFIPSRNEMTKVRRAEEPNENTVCNDKEVITISRESWENLMGRVLLLETKLELKDPKFNICGNGYHFAGPSFPVGTPRPSLLPSGEEASQGGEEGRLQLECTLPAADGSVWNGRIRMEAVPQVQDAFIEEDKSQEMPPVISVGAAVDGTTETPVNENVNNPTPRVVMPSVSDVLSVDGEGSVTTPIDLRYKQGPGGGVPRDYPTSTVPRNYHYGPLGGYNDYPTPPHSEAYASLNKGARMDPRYRPVHPDGYRTLDPSFKASSRNQLDSYAAQPQVARMGNPMEMSSIPRFVADSYGLEDDQRSIGYEDSDYGMGYPRQNHHGYPRGTPHRTASYEGTLDRMSGAGELLWGGGAPLAQGERGSMASLDSIQKRGPGPDGWRQPELSEVIAMLNYTLDSVKVNAAAYLQHLTYKNEKVKSELRRLKGIPAIVTLMNHSSEEVRFAVCGALRNISFGNNFEIKSTIVNCGGVACIVNLLRRTTDRRLIEILTGTLWNLSSNEDFIKDLVDKPLSAVVDEVLVLHSGVEQKSNGAEGGKGDSKSPYQEWEKAFINSTGFLRNVSAANEEHRKHIREYKGLVDSVVYLLKSQTKPSTGATDPEKLNSKLTENCVCVLRNLSYHLHCEIPNPERYKEMPATPQRFGSRKSRRNRENDGVAMTNMSAKGSELLFQKDVIEAYGHLLNSSKNPLVLEAAAGAIQNLCAGNWTPGQKTRATIMNNKYRDKIVEYLDHENEPVVRAMSGALCNLALNPEYATELGTTALPKLLSKLPDDGGHSSFSSQTRMSVISALCMILSQSPEATKTLLVPNDKKQFPGMNKLVQLKNASDRHSEREIWTVSMMLQKVWDHKDVRRILTKYKYKKTDFVMKKNPPSKTKTKESSEGKPNEETNSKETDHLLQGNKDEPSDRNSAQDPVPTLNQDFQLDITEIGAEDEK</sequence>
<evidence type="ECO:0000256" key="2">
    <source>
        <dbReference type="ARBA" id="ARBA00005462"/>
    </source>
</evidence>
<dbReference type="InterPro" id="IPR011989">
    <property type="entry name" value="ARM-like"/>
</dbReference>
<evidence type="ECO:0000313" key="11">
    <source>
        <dbReference type="EMBL" id="KAF6739027.1"/>
    </source>
</evidence>
<evidence type="ECO:0000256" key="4">
    <source>
        <dbReference type="ARBA" id="ARBA00022884"/>
    </source>
</evidence>
<name>A0A834L0U5_ORYME</name>
<comment type="similarity">
    <text evidence="2">Belongs to the beta-catenin family.</text>
</comment>
<keyword evidence="5" id="KW-0130">Cell adhesion</keyword>
<organism evidence="11 12">
    <name type="scientific">Oryzias melastigma</name>
    <name type="common">Marine medaka</name>
    <dbReference type="NCBI Taxonomy" id="30732"/>
    <lineage>
        <taxon>Eukaryota</taxon>
        <taxon>Metazoa</taxon>
        <taxon>Chordata</taxon>
        <taxon>Craniata</taxon>
        <taxon>Vertebrata</taxon>
        <taxon>Euteleostomi</taxon>
        <taxon>Actinopterygii</taxon>
        <taxon>Neopterygii</taxon>
        <taxon>Teleostei</taxon>
        <taxon>Neoteleostei</taxon>
        <taxon>Acanthomorphata</taxon>
        <taxon>Ovalentaria</taxon>
        <taxon>Atherinomorphae</taxon>
        <taxon>Beloniformes</taxon>
        <taxon>Adrianichthyidae</taxon>
        <taxon>Oryziinae</taxon>
        <taxon>Oryzias</taxon>
    </lineage>
</organism>
<dbReference type="GO" id="GO:0005634">
    <property type="term" value="C:nucleus"/>
    <property type="evidence" value="ECO:0007669"/>
    <property type="project" value="TreeGrafter"/>
</dbReference>
<feature type="repeat" description="ARM" evidence="8">
    <location>
        <begin position="861"/>
        <end position="889"/>
    </location>
</feature>
<dbReference type="GO" id="GO:0098609">
    <property type="term" value="P:cell-cell adhesion"/>
    <property type="evidence" value="ECO:0007669"/>
    <property type="project" value="InterPro"/>
</dbReference>
<dbReference type="SMART" id="SM00185">
    <property type="entry name" value="ARM"/>
    <property type="match status" value="5"/>
</dbReference>
<dbReference type="InterPro" id="IPR000225">
    <property type="entry name" value="Armadillo"/>
</dbReference>
<dbReference type="GO" id="GO:0005737">
    <property type="term" value="C:cytoplasm"/>
    <property type="evidence" value="ECO:0007669"/>
    <property type="project" value="TreeGrafter"/>
</dbReference>
<feature type="region of interest" description="Disordered" evidence="9">
    <location>
        <begin position="1300"/>
        <end position="1368"/>
    </location>
</feature>
<dbReference type="Proteomes" id="UP000646548">
    <property type="component" value="Unassembled WGS sequence"/>
</dbReference>
<keyword evidence="3" id="KW-0677">Repeat</keyword>
<dbReference type="Gene3D" id="1.25.10.10">
    <property type="entry name" value="Leucine-rich Repeat Variant"/>
    <property type="match status" value="1"/>
</dbReference>
<feature type="compositionally biased region" description="Polar residues" evidence="9">
    <location>
        <begin position="410"/>
        <end position="421"/>
    </location>
</feature>
<evidence type="ECO:0000313" key="12">
    <source>
        <dbReference type="Proteomes" id="UP000646548"/>
    </source>
</evidence>
<dbReference type="Pfam" id="PF15007">
    <property type="entry name" value="CEP44"/>
    <property type="match status" value="1"/>
</dbReference>
<dbReference type="GO" id="GO:0003723">
    <property type="term" value="F:RNA binding"/>
    <property type="evidence" value="ECO:0007669"/>
    <property type="project" value="UniProtKB-UniRule"/>
</dbReference>
<evidence type="ECO:0000256" key="5">
    <source>
        <dbReference type="ARBA" id="ARBA00022889"/>
    </source>
</evidence>
<feature type="region of interest" description="Disordered" evidence="9">
    <location>
        <begin position="376"/>
        <end position="439"/>
    </location>
</feature>
<evidence type="ECO:0000256" key="8">
    <source>
        <dbReference type="PROSITE-ProRule" id="PRU00259"/>
    </source>
</evidence>
<dbReference type="SUPFAM" id="SSF54928">
    <property type="entry name" value="RNA-binding domain, RBD"/>
    <property type="match status" value="1"/>
</dbReference>
<dbReference type="PROSITE" id="PS50102">
    <property type="entry name" value="RRM"/>
    <property type="match status" value="1"/>
</dbReference>
<evidence type="ECO:0000256" key="6">
    <source>
        <dbReference type="ARBA" id="ARBA00022949"/>
    </source>
</evidence>
<evidence type="ECO:0000256" key="3">
    <source>
        <dbReference type="ARBA" id="ARBA00022737"/>
    </source>
</evidence>
<dbReference type="InterPro" id="IPR000504">
    <property type="entry name" value="RRM_dom"/>
</dbReference>
<dbReference type="PROSITE" id="PS50176">
    <property type="entry name" value="ARM_REPEAT"/>
    <property type="match status" value="2"/>
</dbReference>
<dbReference type="InterPro" id="IPR035979">
    <property type="entry name" value="RBD_domain_sf"/>
</dbReference>
<dbReference type="GO" id="GO:0005886">
    <property type="term" value="C:plasma membrane"/>
    <property type="evidence" value="ECO:0007669"/>
    <property type="project" value="TreeGrafter"/>
</dbReference>
<dbReference type="PANTHER" id="PTHR10372:SF6">
    <property type="entry name" value="CATENIN DELTA-1"/>
    <property type="match status" value="1"/>
</dbReference>
<evidence type="ECO:0000259" key="10">
    <source>
        <dbReference type="PROSITE" id="PS50102"/>
    </source>
</evidence>
<dbReference type="InterPro" id="IPR029157">
    <property type="entry name" value="CEP44_CC"/>
</dbReference>
<accession>A0A834L0U5</accession>
<gene>
    <name evidence="11" type="ORF">FQA47_001376</name>
</gene>
<dbReference type="PANTHER" id="PTHR10372">
    <property type="entry name" value="PLAKOPHILLIN-RELATED"/>
    <property type="match status" value="1"/>
</dbReference>
<protein>
    <submittedName>
        <fullName evidence="11">Catenin delta-1</fullName>
    </submittedName>
</protein>
<comment type="subcellular location">
    <subcellularLocation>
        <location evidence="1">Cell junction</location>
    </subcellularLocation>
</comment>
<dbReference type="FunFam" id="3.30.70.330:FF:000040">
    <property type="entry name" value="Heterogeneous nuclear ribonucleoprotein A2/B1"/>
    <property type="match status" value="1"/>
</dbReference>
<evidence type="ECO:0000256" key="9">
    <source>
        <dbReference type="SAM" id="MobiDB-lite"/>
    </source>
</evidence>
<dbReference type="InterPro" id="IPR012677">
    <property type="entry name" value="Nucleotide-bd_a/b_plait_sf"/>
</dbReference>
<feature type="compositionally biased region" description="Basic and acidic residues" evidence="9">
    <location>
        <begin position="1309"/>
        <end position="1340"/>
    </location>
</feature>
<dbReference type="InterPro" id="IPR028435">
    <property type="entry name" value="Plakophilin/d_Catenin"/>
</dbReference>
<keyword evidence="6" id="KW-0965">Cell junction</keyword>
<dbReference type="Gene3D" id="3.30.70.330">
    <property type="match status" value="1"/>
</dbReference>
<dbReference type="GO" id="GO:0005912">
    <property type="term" value="C:adherens junction"/>
    <property type="evidence" value="ECO:0007669"/>
    <property type="project" value="TreeGrafter"/>
</dbReference>
<dbReference type="Pfam" id="PF00076">
    <property type="entry name" value="RRM_1"/>
    <property type="match status" value="1"/>
</dbReference>
<dbReference type="SMART" id="SM00360">
    <property type="entry name" value="RRM"/>
    <property type="match status" value="1"/>
</dbReference>
<dbReference type="EMBL" id="WKFB01000015">
    <property type="protein sequence ID" value="KAF6739027.1"/>
    <property type="molecule type" value="Genomic_DNA"/>
</dbReference>